<accession>X1FQE4</accession>
<dbReference type="Gene3D" id="2.10.260.10">
    <property type="match status" value="1"/>
</dbReference>
<organism evidence="1">
    <name type="scientific">marine sediment metagenome</name>
    <dbReference type="NCBI Taxonomy" id="412755"/>
    <lineage>
        <taxon>unclassified sequences</taxon>
        <taxon>metagenomes</taxon>
        <taxon>ecological metagenomes</taxon>
    </lineage>
</organism>
<protein>
    <submittedName>
        <fullName evidence="1">Uncharacterized protein</fullName>
    </submittedName>
</protein>
<evidence type="ECO:0000313" key="1">
    <source>
        <dbReference type="EMBL" id="GAH22953.1"/>
    </source>
</evidence>
<proteinExistence type="predicted"/>
<dbReference type="EMBL" id="BARU01001988">
    <property type="protein sequence ID" value="GAH22953.1"/>
    <property type="molecule type" value="Genomic_DNA"/>
</dbReference>
<feature type="non-terminal residue" evidence="1">
    <location>
        <position position="1"/>
    </location>
</feature>
<reference evidence="1" key="1">
    <citation type="journal article" date="2014" name="Front. Microbiol.">
        <title>High frequency of phylogenetically diverse reductive dehalogenase-homologous genes in deep subseafloor sedimentary metagenomes.</title>
        <authorList>
            <person name="Kawai M."/>
            <person name="Futagami T."/>
            <person name="Toyoda A."/>
            <person name="Takaki Y."/>
            <person name="Nishi S."/>
            <person name="Hori S."/>
            <person name="Arai W."/>
            <person name="Tsubouchi T."/>
            <person name="Morono Y."/>
            <person name="Uchiyama I."/>
            <person name="Ito T."/>
            <person name="Fujiyama A."/>
            <person name="Inagaki F."/>
            <person name="Takami H."/>
        </authorList>
    </citation>
    <scope>NUCLEOTIDE SEQUENCE</scope>
    <source>
        <strain evidence="1">Expedition CK06-06</strain>
    </source>
</reference>
<gene>
    <name evidence="1" type="ORF">S03H2_04893</name>
</gene>
<comment type="caution">
    <text evidence="1">The sequence shown here is derived from an EMBL/GenBank/DDBJ whole genome shotgun (WGS) entry which is preliminary data.</text>
</comment>
<dbReference type="AlphaFoldDB" id="X1FQE4"/>
<sequence length="43" mass="5033">EIVIKSATQIRGKYKLKDLVAKIPAKYKPREEDWGKSMGKEIW</sequence>
<name>X1FQE4_9ZZZZ</name>